<feature type="transmembrane region" description="Helical" evidence="1">
    <location>
        <begin position="48"/>
        <end position="67"/>
    </location>
</feature>
<protein>
    <submittedName>
        <fullName evidence="2">Uncharacterized protein</fullName>
    </submittedName>
</protein>
<feature type="transmembrane region" description="Helical" evidence="1">
    <location>
        <begin position="176"/>
        <end position="197"/>
    </location>
</feature>
<gene>
    <name evidence="2" type="ORF">QEG54_004533</name>
</gene>
<dbReference type="EMBL" id="ABLOKC030000034">
    <property type="protein sequence ID" value="EML1473722.1"/>
    <property type="molecule type" value="Genomic_DNA"/>
</dbReference>
<name>A0AAI9DLI6_PLUGE</name>
<proteinExistence type="predicted"/>
<comment type="caution">
    <text evidence="2">The sequence shown here is derived from an EMBL/GenBank/DDBJ whole genome shotgun (WGS) entry which is preliminary data.</text>
</comment>
<evidence type="ECO:0000256" key="1">
    <source>
        <dbReference type="SAM" id="Phobius"/>
    </source>
</evidence>
<dbReference type="AlphaFoldDB" id="A0AAI9DLI6"/>
<keyword evidence="1" id="KW-1133">Transmembrane helix</keyword>
<organism evidence="2">
    <name type="scientific">Pluralibacter gergoviae</name>
    <name type="common">Enterobacter gergoviae</name>
    <dbReference type="NCBI Taxonomy" id="61647"/>
    <lineage>
        <taxon>Bacteria</taxon>
        <taxon>Pseudomonadati</taxon>
        <taxon>Pseudomonadota</taxon>
        <taxon>Gammaproteobacteria</taxon>
        <taxon>Enterobacterales</taxon>
        <taxon>Enterobacteriaceae</taxon>
        <taxon>Pluralibacter</taxon>
    </lineage>
</organism>
<feature type="transmembrane region" description="Helical" evidence="1">
    <location>
        <begin position="267"/>
        <end position="289"/>
    </location>
</feature>
<keyword evidence="1" id="KW-0472">Membrane</keyword>
<feature type="transmembrane region" description="Helical" evidence="1">
    <location>
        <begin position="234"/>
        <end position="255"/>
    </location>
</feature>
<sequence length="304" mass="33347">MKIDQALIIPNRITYCGVMLIFFIWLFTGTCSYWFAADDSVPATDFNAISWATAALAALWLVVRLPANVMRPIAAVPSLRLMLPGAILWSLPLLWATSSITVAKGLPHVLGLWALLGLLWLLRRLPLSRRQRLGVLLMLVAAGLFQVPLLFTRLTLFRGGSAVDGMYSWMPLNATGLFQLTRLPALAGLLLMATAILRSLWSRGGWRWQGLVLLLPVMANSNPEYPDIFSVPDGLVLVLLLNVVLAPASFVPLANGAKSIFGFLPDVVIRAVITVMCTVVLAWMAATLLQAGRVSDSNYFWSLF</sequence>
<evidence type="ECO:0000313" key="2">
    <source>
        <dbReference type="EMBL" id="EML1473722.1"/>
    </source>
</evidence>
<accession>A0AAI9DLI6</accession>
<feature type="transmembrane region" description="Helical" evidence="1">
    <location>
        <begin position="79"/>
        <end position="96"/>
    </location>
</feature>
<keyword evidence="1" id="KW-0812">Transmembrane</keyword>
<feature type="transmembrane region" description="Helical" evidence="1">
    <location>
        <begin position="12"/>
        <end position="36"/>
    </location>
</feature>
<reference evidence="2" key="1">
    <citation type="submission" date="2024-02" db="EMBL/GenBank/DDBJ databases">
        <authorList>
            <consortium name="Clinical and Environmental Microbiology Branch: Whole genome sequencing antimicrobial resistance pathogens in the healthcare setting"/>
        </authorList>
    </citation>
    <scope>NUCLEOTIDE SEQUENCE</scope>
    <source>
        <strain evidence="2">2021DK-00143</strain>
    </source>
</reference>
<feature type="transmembrane region" description="Helical" evidence="1">
    <location>
        <begin position="102"/>
        <end position="122"/>
    </location>
</feature>
<feature type="transmembrane region" description="Helical" evidence="1">
    <location>
        <begin position="134"/>
        <end position="156"/>
    </location>
</feature>
<dbReference type="RefSeq" id="WP_139212182.1">
    <property type="nucleotide sequence ID" value="NZ_CACVCI010000001.1"/>
</dbReference>